<dbReference type="CDD" id="cd12108">
    <property type="entry name" value="Hr-like"/>
    <property type="match status" value="1"/>
</dbReference>
<keyword evidence="5 6" id="KW-0472">Membrane</keyword>
<dbReference type="PRINTS" id="PR00120">
    <property type="entry name" value="HATPASE"/>
</dbReference>
<evidence type="ECO:0000313" key="9">
    <source>
        <dbReference type="Proteomes" id="UP001331936"/>
    </source>
</evidence>
<dbReference type="PANTHER" id="PTHR48085:SF5">
    <property type="entry name" value="CADMIUM_ZINC-TRANSPORTING ATPASE HMA4-RELATED"/>
    <property type="match status" value="1"/>
</dbReference>
<comment type="caution">
    <text evidence="8">The sequence shown here is derived from an EMBL/GenBank/DDBJ whole genome shotgun (WGS) entry which is preliminary data.</text>
</comment>
<dbReference type="InterPro" id="IPR023214">
    <property type="entry name" value="HAD_sf"/>
</dbReference>
<dbReference type="Gene3D" id="1.20.120.520">
    <property type="entry name" value="nmb1532 protein domain like"/>
    <property type="match status" value="1"/>
</dbReference>
<sequence>AGTGAAATVDGRRVTVGSLTLPADAPGWVRAVLSRAALDGAVVAWVTVDGDLAGALLLVDPLRRDAARTLRRLRSAGLNRLVMLTGDRHEPAEEIGSVLGLDEVYAEQTPADKVNGVRTERESAVTVMVGDGVNDAPALAAATVGVAMGARGSTASSEAADIVLTTDRLDRLADAMEIARRSRRIAVQSATVGMGLSLVAMGFAAFGYLPPAMGALLQEGIDVAVIVNALRALRGDRARELDLSDETETMLLRFSAEHDVLRDELSILREAAQLLATGDLVAAHTALRRVDTFLFDTLLPHERAEDSELYPALAAPLGSREATATMSRMHAEIDRLSRRLRTHLEQADAAGGLRADQCDDLLAGLYGLYALLRLHFVQEEENYFTLAPEGDLSPEAPQQRM</sequence>
<keyword evidence="4 6" id="KW-1133">Transmembrane helix</keyword>
<evidence type="ECO:0000256" key="6">
    <source>
        <dbReference type="SAM" id="Phobius"/>
    </source>
</evidence>
<dbReference type="Proteomes" id="UP001331936">
    <property type="component" value="Unassembled WGS sequence"/>
</dbReference>
<evidence type="ECO:0000256" key="2">
    <source>
        <dbReference type="ARBA" id="ARBA00006024"/>
    </source>
</evidence>
<dbReference type="Pfam" id="PF01814">
    <property type="entry name" value="Hemerythrin"/>
    <property type="match status" value="1"/>
</dbReference>
<feature type="domain" description="Hemerythrin-like" evidence="7">
    <location>
        <begin position="254"/>
        <end position="387"/>
    </location>
</feature>
<evidence type="ECO:0000313" key="8">
    <source>
        <dbReference type="EMBL" id="MEE2035046.1"/>
    </source>
</evidence>
<dbReference type="PANTHER" id="PTHR48085">
    <property type="entry name" value="CADMIUM/ZINC-TRANSPORTING ATPASE HMA2-RELATED"/>
    <property type="match status" value="1"/>
</dbReference>
<dbReference type="RefSeq" id="WP_330154391.1">
    <property type="nucleotide sequence ID" value="NZ_JAUZMZ010000225.1"/>
</dbReference>
<comment type="similarity">
    <text evidence="2">Belongs to the cation transport ATPase (P-type) (TC 3.A.3) family. Type IB subfamily.</text>
</comment>
<dbReference type="SUPFAM" id="SSF56784">
    <property type="entry name" value="HAD-like"/>
    <property type="match status" value="1"/>
</dbReference>
<dbReference type="InterPro" id="IPR051014">
    <property type="entry name" value="Cation_Transport_ATPase_IB"/>
</dbReference>
<reference evidence="8 9" key="1">
    <citation type="submission" date="2023-08" db="EMBL/GenBank/DDBJ databases">
        <authorList>
            <person name="Girao M."/>
            <person name="Carvalho M.F."/>
        </authorList>
    </citation>
    <scope>NUCLEOTIDE SEQUENCE [LARGE SCALE GENOMIC DNA]</scope>
    <source>
        <strain evidence="8 9">CC-R104</strain>
    </source>
</reference>
<gene>
    <name evidence="8" type="ORF">Q8814_23545</name>
</gene>
<dbReference type="PRINTS" id="PR00119">
    <property type="entry name" value="CATATPASE"/>
</dbReference>
<organism evidence="8 9">
    <name type="scientific">Rhodococcus chondri</name>
    <dbReference type="NCBI Taxonomy" id="3065941"/>
    <lineage>
        <taxon>Bacteria</taxon>
        <taxon>Bacillati</taxon>
        <taxon>Actinomycetota</taxon>
        <taxon>Actinomycetes</taxon>
        <taxon>Mycobacteriales</taxon>
        <taxon>Nocardiaceae</taxon>
        <taxon>Rhodococcus</taxon>
    </lineage>
</organism>
<evidence type="ECO:0000256" key="3">
    <source>
        <dbReference type="ARBA" id="ARBA00022692"/>
    </source>
</evidence>
<dbReference type="EMBL" id="JAUZMZ010000225">
    <property type="protein sequence ID" value="MEE2035046.1"/>
    <property type="molecule type" value="Genomic_DNA"/>
</dbReference>
<evidence type="ECO:0000256" key="1">
    <source>
        <dbReference type="ARBA" id="ARBA00004370"/>
    </source>
</evidence>
<dbReference type="NCBIfam" id="TIGR01494">
    <property type="entry name" value="ATPase_P-type"/>
    <property type="match status" value="1"/>
</dbReference>
<dbReference type="Pfam" id="PF00702">
    <property type="entry name" value="Hydrolase"/>
    <property type="match status" value="1"/>
</dbReference>
<name>A0ABU7JYG1_9NOCA</name>
<protein>
    <submittedName>
        <fullName evidence="8">Heavy metal translocating P-type ATPase</fullName>
    </submittedName>
</protein>
<feature type="non-terminal residue" evidence="8">
    <location>
        <position position="1"/>
    </location>
</feature>
<keyword evidence="9" id="KW-1185">Reference proteome</keyword>
<dbReference type="InterPro" id="IPR001757">
    <property type="entry name" value="P_typ_ATPase"/>
</dbReference>
<keyword evidence="3 6" id="KW-0812">Transmembrane</keyword>
<proteinExistence type="inferred from homology"/>
<feature type="transmembrane region" description="Helical" evidence="6">
    <location>
        <begin position="185"/>
        <end position="209"/>
    </location>
</feature>
<accession>A0ABU7JYG1</accession>
<dbReference type="InterPro" id="IPR023299">
    <property type="entry name" value="ATPase_P-typ_cyto_dom_N"/>
</dbReference>
<evidence type="ECO:0000259" key="7">
    <source>
        <dbReference type="Pfam" id="PF01814"/>
    </source>
</evidence>
<dbReference type="Gene3D" id="3.40.50.1000">
    <property type="entry name" value="HAD superfamily/HAD-like"/>
    <property type="match status" value="1"/>
</dbReference>
<dbReference type="InterPro" id="IPR036412">
    <property type="entry name" value="HAD-like_sf"/>
</dbReference>
<dbReference type="Gene3D" id="3.40.1110.10">
    <property type="entry name" value="Calcium-transporting ATPase, cytoplasmic domain N"/>
    <property type="match status" value="1"/>
</dbReference>
<evidence type="ECO:0000256" key="5">
    <source>
        <dbReference type="ARBA" id="ARBA00023136"/>
    </source>
</evidence>
<evidence type="ECO:0000256" key="4">
    <source>
        <dbReference type="ARBA" id="ARBA00022989"/>
    </source>
</evidence>
<comment type="subcellular location">
    <subcellularLocation>
        <location evidence="1">Membrane</location>
    </subcellularLocation>
</comment>
<dbReference type="InterPro" id="IPR012312">
    <property type="entry name" value="Hemerythrin-like"/>
</dbReference>